<feature type="domain" description="HD" evidence="7">
    <location>
        <begin position="19"/>
        <end position="132"/>
    </location>
</feature>
<keyword evidence="5" id="KW-0408">Iron</keyword>
<organism evidence="8 9">
    <name type="scientific">Peptoniphilus koenoeneniae</name>
    <dbReference type="NCBI Taxonomy" id="507751"/>
    <lineage>
        <taxon>Bacteria</taxon>
        <taxon>Bacillati</taxon>
        <taxon>Bacillota</taxon>
        <taxon>Tissierellia</taxon>
        <taxon>Tissierellales</taxon>
        <taxon>Peptoniphilaceae</taxon>
        <taxon>Peptoniphilus</taxon>
    </lineage>
</organism>
<comment type="caution">
    <text evidence="8">The sequence shown here is derived from an EMBL/GenBank/DDBJ whole genome shotgun (WGS) entry which is preliminary data.</text>
</comment>
<evidence type="ECO:0000256" key="3">
    <source>
        <dbReference type="ARBA" id="ARBA00022741"/>
    </source>
</evidence>
<sequence length="186" mass="21648">MKTIEFIKEDLKKNLKKSRYEHSLRVADTAKKLAKIYGVDKDKAYLAGLIHDSAKYNRDPFELAEEFNFKLSQNLIESPQLIHCYLAPFKAKRDYQINDEEILEAIKSHTTGKINMSPLDKIIFIADYIEPGRDFEGVCEARRLSEEDLNLACLYKFDSTIKFLIKEKKVIDLETIKARNNLLEKL</sequence>
<dbReference type="InterPro" id="IPR003607">
    <property type="entry name" value="HD/PDEase_dom"/>
</dbReference>
<protein>
    <recommendedName>
        <fullName evidence="1">bis(5'-nucleosyl)-tetraphosphatase (symmetrical)</fullName>
        <ecNumber evidence="1">3.6.1.41</ecNumber>
    </recommendedName>
</protein>
<dbReference type="GO" id="GO:0016787">
    <property type="term" value="F:hydrolase activity"/>
    <property type="evidence" value="ECO:0007669"/>
    <property type="project" value="UniProtKB-KW"/>
</dbReference>
<dbReference type="Proteomes" id="UP001236559">
    <property type="component" value="Unassembled WGS sequence"/>
</dbReference>
<dbReference type="PROSITE" id="PS51831">
    <property type="entry name" value="HD"/>
    <property type="match status" value="1"/>
</dbReference>
<evidence type="ECO:0000313" key="9">
    <source>
        <dbReference type="Proteomes" id="UP001236559"/>
    </source>
</evidence>
<dbReference type="InterPro" id="IPR006674">
    <property type="entry name" value="HD_domain"/>
</dbReference>
<dbReference type="RefSeq" id="WP_307495055.1">
    <property type="nucleotide sequence ID" value="NZ_JAUSTN010000004.1"/>
</dbReference>
<keyword evidence="2" id="KW-0479">Metal-binding</keyword>
<dbReference type="PANTHER" id="PTHR35795:SF1">
    <property type="entry name" value="BIS(5'-NUCLEOSYL)-TETRAPHOSPHATASE, SYMMETRICAL"/>
    <property type="match status" value="1"/>
</dbReference>
<proteinExistence type="predicted"/>
<evidence type="ECO:0000256" key="2">
    <source>
        <dbReference type="ARBA" id="ARBA00022723"/>
    </source>
</evidence>
<dbReference type="NCBIfam" id="TIGR00488">
    <property type="entry name" value="bis(5'-nucleosyl)-tetraphosphatase (symmetrical) YqeK"/>
    <property type="match status" value="1"/>
</dbReference>
<evidence type="ECO:0000256" key="5">
    <source>
        <dbReference type="ARBA" id="ARBA00023004"/>
    </source>
</evidence>
<keyword evidence="9" id="KW-1185">Reference proteome</keyword>
<dbReference type="InterPro" id="IPR005249">
    <property type="entry name" value="YqeK"/>
</dbReference>
<dbReference type="InterPro" id="IPR051094">
    <property type="entry name" value="Diverse_Catalytic_Enzymes"/>
</dbReference>
<reference evidence="8 9" key="1">
    <citation type="submission" date="2023-07" db="EMBL/GenBank/DDBJ databases">
        <title>Genomic Encyclopedia of Type Strains, Phase IV (KMG-IV): sequencing the most valuable type-strain genomes for metagenomic binning, comparative biology and taxonomic classification.</title>
        <authorList>
            <person name="Goeker M."/>
        </authorList>
    </citation>
    <scope>NUCLEOTIDE SEQUENCE [LARGE SCALE GENOMIC DNA]</scope>
    <source>
        <strain evidence="8 9">DSM 22616</strain>
    </source>
</reference>
<dbReference type="EMBL" id="JAUSTN010000004">
    <property type="protein sequence ID" value="MDQ0274853.1"/>
    <property type="molecule type" value="Genomic_DNA"/>
</dbReference>
<evidence type="ECO:0000256" key="4">
    <source>
        <dbReference type="ARBA" id="ARBA00022801"/>
    </source>
</evidence>
<name>A0ABU0AUD9_9FIRM</name>
<evidence type="ECO:0000256" key="6">
    <source>
        <dbReference type="ARBA" id="ARBA00049417"/>
    </source>
</evidence>
<comment type="catalytic activity">
    <reaction evidence="6">
        <text>P(1),P(4)-bis(5'-adenosyl) tetraphosphate + H2O = 2 ADP + 2 H(+)</text>
        <dbReference type="Rhea" id="RHEA:24252"/>
        <dbReference type="ChEBI" id="CHEBI:15377"/>
        <dbReference type="ChEBI" id="CHEBI:15378"/>
        <dbReference type="ChEBI" id="CHEBI:58141"/>
        <dbReference type="ChEBI" id="CHEBI:456216"/>
        <dbReference type="EC" id="3.6.1.41"/>
    </reaction>
</comment>
<dbReference type="Pfam" id="PF01966">
    <property type="entry name" value="HD"/>
    <property type="match status" value="1"/>
</dbReference>
<keyword evidence="3" id="KW-0547">Nucleotide-binding</keyword>
<keyword evidence="4 8" id="KW-0378">Hydrolase</keyword>
<evidence type="ECO:0000259" key="7">
    <source>
        <dbReference type="PROSITE" id="PS51831"/>
    </source>
</evidence>
<dbReference type="PANTHER" id="PTHR35795">
    <property type="entry name" value="SLR1885 PROTEIN"/>
    <property type="match status" value="1"/>
</dbReference>
<dbReference type="EC" id="3.6.1.41" evidence="1"/>
<evidence type="ECO:0000256" key="1">
    <source>
        <dbReference type="ARBA" id="ARBA00012506"/>
    </source>
</evidence>
<dbReference type="SMART" id="SM00471">
    <property type="entry name" value="HDc"/>
    <property type="match status" value="1"/>
</dbReference>
<accession>A0ABU0AUD9</accession>
<dbReference type="CDD" id="cd00077">
    <property type="entry name" value="HDc"/>
    <property type="match status" value="1"/>
</dbReference>
<gene>
    <name evidence="8" type="ORF">J2S72_000874</name>
</gene>
<dbReference type="SUPFAM" id="SSF109604">
    <property type="entry name" value="HD-domain/PDEase-like"/>
    <property type="match status" value="1"/>
</dbReference>
<evidence type="ECO:0000313" key="8">
    <source>
        <dbReference type="EMBL" id="MDQ0274853.1"/>
    </source>
</evidence>
<dbReference type="Gene3D" id="1.10.3210.10">
    <property type="entry name" value="Hypothetical protein af1432"/>
    <property type="match status" value="1"/>
</dbReference>